<dbReference type="InParanoid" id="A0A2S8SPS2"/>
<reference evidence="2 3" key="1">
    <citation type="journal article" date="2018" name="Syst. Appl. Microbiol.">
        <title>Abditibacterium utsteinense sp. nov., the first cultivated member of candidate phylum FBP, isolated from ice-free Antarctic soil samples.</title>
        <authorList>
            <person name="Tahon G."/>
            <person name="Tytgat B."/>
            <person name="Lebbe L."/>
            <person name="Carlier A."/>
            <person name="Willems A."/>
        </authorList>
    </citation>
    <scope>NUCLEOTIDE SEQUENCE [LARGE SCALE GENOMIC DNA]</scope>
    <source>
        <strain evidence="2 3">LMG 29911</strain>
    </source>
</reference>
<sequence length="147" mass="16035">MKNRMLNRCSEGLHRQISLWLLVWSLFALIGCPFWCDNTSDSPFTVNAAPPAAKAQIARVHRASAALPHSVLIGFDFDEFCQCACQQTALSPSSSYFDLSFVVVTNNPRPIAVQSAFDGRGPPDPDLATLRSTSRRSSLLGRAPPSV</sequence>
<dbReference type="Proteomes" id="UP000237684">
    <property type="component" value="Unassembled WGS sequence"/>
</dbReference>
<gene>
    <name evidence="2" type="ORF">B1R32_12112</name>
</gene>
<evidence type="ECO:0000256" key="1">
    <source>
        <dbReference type="SAM" id="MobiDB-lite"/>
    </source>
</evidence>
<keyword evidence="3" id="KW-1185">Reference proteome</keyword>
<organism evidence="2 3">
    <name type="scientific">Abditibacterium utsteinense</name>
    <dbReference type="NCBI Taxonomy" id="1960156"/>
    <lineage>
        <taxon>Bacteria</taxon>
        <taxon>Pseudomonadati</taxon>
        <taxon>Abditibacteriota</taxon>
        <taxon>Abditibacteriia</taxon>
        <taxon>Abditibacteriales</taxon>
        <taxon>Abditibacteriaceae</taxon>
        <taxon>Abditibacterium</taxon>
    </lineage>
</organism>
<dbReference type="PROSITE" id="PS51257">
    <property type="entry name" value="PROKAR_LIPOPROTEIN"/>
    <property type="match status" value="1"/>
</dbReference>
<name>A0A2S8SPS2_9BACT</name>
<comment type="caution">
    <text evidence="2">The sequence shown here is derived from an EMBL/GenBank/DDBJ whole genome shotgun (WGS) entry which is preliminary data.</text>
</comment>
<feature type="compositionally biased region" description="Low complexity" evidence="1">
    <location>
        <begin position="127"/>
        <end position="147"/>
    </location>
</feature>
<dbReference type="EMBL" id="NIGF01000021">
    <property type="protein sequence ID" value="PQV62800.1"/>
    <property type="molecule type" value="Genomic_DNA"/>
</dbReference>
<accession>A0A2S8SPS2</accession>
<feature type="region of interest" description="Disordered" evidence="1">
    <location>
        <begin position="114"/>
        <end position="147"/>
    </location>
</feature>
<protein>
    <submittedName>
        <fullName evidence="2">Uncharacterized protein</fullName>
    </submittedName>
</protein>
<evidence type="ECO:0000313" key="3">
    <source>
        <dbReference type="Proteomes" id="UP000237684"/>
    </source>
</evidence>
<evidence type="ECO:0000313" key="2">
    <source>
        <dbReference type="EMBL" id="PQV62800.1"/>
    </source>
</evidence>
<dbReference type="AlphaFoldDB" id="A0A2S8SPS2"/>
<proteinExistence type="predicted"/>